<dbReference type="InterPro" id="IPR001466">
    <property type="entry name" value="Beta-lactam-related"/>
</dbReference>
<feature type="domain" description="Beta-lactamase-related" evidence="1">
    <location>
        <begin position="59"/>
        <end position="396"/>
    </location>
</feature>
<comment type="caution">
    <text evidence="2">The sequence shown here is derived from an EMBL/GenBank/DDBJ whole genome shotgun (WGS) entry which is preliminary data.</text>
</comment>
<dbReference type="SUPFAM" id="SSF56601">
    <property type="entry name" value="beta-lactamase/transpeptidase-like"/>
    <property type="match status" value="1"/>
</dbReference>
<accession>A0ABT1GJL4</accession>
<dbReference type="PANTHER" id="PTHR46825:SF9">
    <property type="entry name" value="BETA-LACTAMASE-RELATED DOMAIN-CONTAINING PROTEIN"/>
    <property type="match status" value="1"/>
</dbReference>
<dbReference type="InterPro" id="IPR050491">
    <property type="entry name" value="AmpC-like"/>
</dbReference>
<evidence type="ECO:0000313" key="2">
    <source>
        <dbReference type="EMBL" id="MCP2008908.1"/>
    </source>
</evidence>
<proteinExistence type="predicted"/>
<dbReference type="InterPro" id="IPR012338">
    <property type="entry name" value="Beta-lactam/transpept-like"/>
</dbReference>
<dbReference type="RefSeq" id="WP_229225002.1">
    <property type="nucleotide sequence ID" value="NZ_JAHTGR010000012.1"/>
</dbReference>
<dbReference type="Gene3D" id="3.40.710.10">
    <property type="entry name" value="DD-peptidase/beta-lactamase superfamily"/>
    <property type="match status" value="1"/>
</dbReference>
<sequence length="412" mass="43922">MQRPVCHHFHEESENMPVHTPAPVSTVSRRAFLGAGWSAFLLPAGAVAGGLASPASDLEDFIRNEMRIAKIPGLAVGFARDGVVQFAQGYGMANIGQRKAVTANTMFHIASITKTLTATMIMRLVERGKLALDEPIAGYLDFPVANPRFRDTAITFRQLLLHTSSISDARYYEIDFRQPGHDADLSLADFLKQYLTPAGGNYSDATCFSTARPGAAWGYSNVGYALLGYLAGRIGQLDMRVQTRRDIFAPLAMGHTSWTIKDTPESLSAEAYDLVDGALVAVKPVGFPDWPSGMLRSSISDFMKFIAASANGGKSGGISVLGGDAMAQMLDMQAPAGLPTWLNGQGLGWMASTLGGQTRPNHWGGDPGVFTAAYLAPATRSGVAIFTNVSASAENRIAVKNIASRLLQSASS</sequence>
<evidence type="ECO:0000313" key="3">
    <source>
        <dbReference type="Proteomes" id="UP001162889"/>
    </source>
</evidence>
<dbReference type="Proteomes" id="UP001162889">
    <property type="component" value="Unassembled WGS sequence"/>
</dbReference>
<protein>
    <submittedName>
        <fullName evidence="2">CubicO group peptidase (Beta-lactamase class C family)</fullName>
    </submittedName>
</protein>
<evidence type="ECO:0000259" key="1">
    <source>
        <dbReference type="Pfam" id="PF00144"/>
    </source>
</evidence>
<dbReference type="Pfam" id="PF00144">
    <property type="entry name" value="Beta-lactamase"/>
    <property type="match status" value="1"/>
</dbReference>
<reference evidence="2" key="1">
    <citation type="submission" date="2022-03" db="EMBL/GenBank/DDBJ databases">
        <title>Genome Encyclopedia of Bacteria and Archaea VI: Functional Genomics of Type Strains.</title>
        <authorList>
            <person name="Whitman W."/>
        </authorList>
    </citation>
    <scope>NUCLEOTIDE SEQUENCE</scope>
    <source>
        <strain evidence="2">HSC-15S17</strain>
    </source>
</reference>
<gene>
    <name evidence="2" type="ORF">L1274_002621</name>
</gene>
<dbReference type="PANTHER" id="PTHR46825">
    <property type="entry name" value="D-ALANYL-D-ALANINE-CARBOXYPEPTIDASE/ENDOPEPTIDASE AMPH"/>
    <property type="match status" value="1"/>
</dbReference>
<keyword evidence="3" id="KW-1185">Reference proteome</keyword>
<organism evidence="2 3">
    <name type="scientific">Duganella violaceipulchra</name>
    <dbReference type="NCBI Taxonomy" id="2849652"/>
    <lineage>
        <taxon>Bacteria</taxon>
        <taxon>Pseudomonadati</taxon>
        <taxon>Pseudomonadota</taxon>
        <taxon>Betaproteobacteria</taxon>
        <taxon>Burkholderiales</taxon>
        <taxon>Oxalobacteraceae</taxon>
        <taxon>Telluria group</taxon>
        <taxon>Duganella</taxon>
    </lineage>
</organism>
<name>A0ABT1GJL4_9BURK</name>
<dbReference type="EMBL" id="JALJZU010000005">
    <property type="protein sequence ID" value="MCP2008908.1"/>
    <property type="molecule type" value="Genomic_DNA"/>
</dbReference>